<keyword evidence="1" id="KW-1133">Transmembrane helix</keyword>
<keyword evidence="1" id="KW-0472">Membrane</keyword>
<evidence type="ECO:0000313" key="3">
    <source>
        <dbReference type="Proteomes" id="UP001320702"/>
    </source>
</evidence>
<feature type="transmembrane region" description="Helical" evidence="1">
    <location>
        <begin position="382"/>
        <end position="400"/>
    </location>
</feature>
<dbReference type="Pfam" id="PF06772">
    <property type="entry name" value="LtrA"/>
    <property type="match status" value="1"/>
</dbReference>
<comment type="caution">
    <text evidence="2">The sequence shown here is derived from an EMBL/GenBank/DDBJ whole genome shotgun (WGS) entry which is preliminary data.</text>
</comment>
<feature type="transmembrane region" description="Helical" evidence="1">
    <location>
        <begin position="332"/>
        <end position="352"/>
    </location>
</feature>
<evidence type="ECO:0000256" key="1">
    <source>
        <dbReference type="SAM" id="Phobius"/>
    </source>
</evidence>
<protein>
    <submittedName>
        <fullName evidence="2">Low temperature requirement protein A</fullName>
    </submittedName>
</protein>
<proteinExistence type="predicted"/>
<feature type="transmembrane region" description="Helical" evidence="1">
    <location>
        <begin position="130"/>
        <end position="150"/>
    </location>
</feature>
<dbReference type="RefSeq" id="WP_260278496.1">
    <property type="nucleotide sequence ID" value="NZ_JANAVZ010000014.1"/>
</dbReference>
<feature type="transmembrane region" description="Helical" evidence="1">
    <location>
        <begin position="227"/>
        <end position="246"/>
    </location>
</feature>
<feature type="transmembrane region" description="Helical" evidence="1">
    <location>
        <begin position="162"/>
        <end position="180"/>
    </location>
</feature>
<dbReference type="Proteomes" id="UP001320702">
    <property type="component" value="Unassembled WGS sequence"/>
</dbReference>
<dbReference type="InterPro" id="IPR010640">
    <property type="entry name" value="Low_temperature_requirement_A"/>
</dbReference>
<feature type="transmembrane region" description="Helical" evidence="1">
    <location>
        <begin position="104"/>
        <end position="124"/>
    </location>
</feature>
<sequence>MGFKDNRKNSTGKVFMSNLLHRLVPTNALRALRPEDTPRVTTMELFFDLVYVFTIIQLSHYLLEHASWLGALEYVTLFAAVWWAWNYTAWAANWVNPDHPSGRGLMIVLMGCALLMAVAAPQAFGERAALFAFAYVAMALIRAGYMAFVFRGQVMGRNYTQLGAWSAISGLFWILGAFIAPARLEFWIVAVLIDYAAPYVGFWLPGKGATPMSSWPLKGLHLFERNQLIFIIALGESILLLGGYLVSHEIHLDTGVAALIGFLLIVTLWWIYFVDLSEPGEHRFEHATDHTSLARAGLAYAHGVAVCGAIVTAVAIEMIVAHPHDAIHAETAIIAFAGPSLFLLGCTIFHRVTAERLRGLYLLAVAALAAWGWLALNLHLNGLWLGTGVLLIVMAMAALGHRKAD</sequence>
<name>A0ABT2KFH3_9RHOB</name>
<gene>
    <name evidence="2" type="ORF">MU516_17220</name>
</gene>
<feature type="transmembrane region" description="Helical" evidence="1">
    <location>
        <begin position="359"/>
        <end position="376"/>
    </location>
</feature>
<feature type="transmembrane region" description="Helical" evidence="1">
    <location>
        <begin position="74"/>
        <end position="92"/>
    </location>
</feature>
<feature type="transmembrane region" description="Helical" evidence="1">
    <location>
        <begin position="258"/>
        <end position="276"/>
    </location>
</feature>
<organism evidence="2 3">
    <name type="scientific">Paracoccus maritimus</name>
    <dbReference type="NCBI Taxonomy" id="2933292"/>
    <lineage>
        <taxon>Bacteria</taxon>
        <taxon>Pseudomonadati</taxon>
        <taxon>Pseudomonadota</taxon>
        <taxon>Alphaproteobacteria</taxon>
        <taxon>Rhodobacterales</taxon>
        <taxon>Paracoccaceae</taxon>
        <taxon>Paracoccus</taxon>
    </lineage>
</organism>
<dbReference type="PANTHER" id="PTHR36840">
    <property type="entry name" value="BLL5714 PROTEIN"/>
    <property type="match status" value="1"/>
</dbReference>
<dbReference type="EMBL" id="JANAVZ010000014">
    <property type="protein sequence ID" value="MCT4334594.1"/>
    <property type="molecule type" value="Genomic_DNA"/>
</dbReference>
<feature type="transmembrane region" description="Helical" evidence="1">
    <location>
        <begin position="45"/>
        <end position="62"/>
    </location>
</feature>
<keyword evidence="3" id="KW-1185">Reference proteome</keyword>
<evidence type="ECO:0000313" key="2">
    <source>
        <dbReference type="EMBL" id="MCT4334594.1"/>
    </source>
</evidence>
<feature type="transmembrane region" description="Helical" evidence="1">
    <location>
        <begin position="186"/>
        <end position="206"/>
    </location>
</feature>
<dbReference type="PANTHER" id="PTHR36840:SF1">
    <property type="entry name" value="BLL5714 PROTEIN"/>
    <property type="match status" value="1"/>
</dbReference>
<accession>A0ABT2KFH3</accession>
<reference evidence="2 3" key="1">
    <citation type="submission" date="2022-04" db="EMBL/GenBank/DDBJ databases">
        <title>Paracoccus sp. YLB-12 draft genome sequence.</title>
        <authorList>
            <person name="Yu L."/>
        </authorList>
    </citation>
    <scope>NUCLEOTIDE SEQUENCE [LARGE SCALE GENOMIC DNA]</scope>
    <source>
        <strain evidence="2 3">YLB-12</strain>
    </source>
</reference>
<feature type="transmembrane region" description="Helical" evidence="1">
    <location>
        <begin position="297"/>
        <end position="320"/>
    </location>
</feature>
<keyword evidence="1" id="KW-0812">Transmembrane</keyword>